<feature type="domain" description="Thiopeptide-type bacteriocin biosynthesis" evidence="2">
    <location>
        <begin position="761"/>
        <end position="1018"/>
    </location>
</feature>
<evidence type="ECO:0000259" key="2">
    <source>
        <dbReference type="Pfam" id="PF14028"/>
    </source>
</evidence>
<proteinExistence type="predicted"/>
<evidence type="ECO:0000313" key="4">
    <source>
        <dbReference type="Proteomes" id="UP000266292"/>
    </source>
</evidence>
<sequence>MSKIHHFGRFVMRSPLFSYNSIRHDASLTLDELLEEQLRNDTFLEAIFWASPTLYDKTVKMLEGNEANKDRVISSLKKYLIRASSRCTPFGTFAGCSVGRVTSTKDNVACAAASYTSHKHVRIDMHLLFTLSHHISKDISIWPVLKYYPNNSMYEVGDSYRYVEYEVEKGLRSYRVSSVEKDSLLETIFTAAKSGVSVKEIIDLMDFDEEPAEKERFAYELIASQLLVSELEISVTNPDPLASLTGTLRSIAHSLGGERVREYLRVLNDFQEGIALLRKSSGKPNLDKVVRAFKQGIQELGIPVYNSNFFQVDLFKEAQEQATISEATVNNVLKGVEVVSRFTGSQTIHEQLLEDFKAAFVEKYETEEVPLAEVLDSETGIGFPVLSSIGNVSNITLQAAYKEGRQPGSVVEPWHGYLQGLYEKAVKQELNTIELRDEDIAKFHPKTDQLPASFATMFSFLSSESASPLYLQSVGGTTANCLLGRFGHLDPAIRALSLEVAEKEQELMPDTVLAEVLHLPEARVGNILQRPVLREFEIPYLSEATVGDQCSLPIADLTVSVERDTIVLRSKRLNKQVIPRLSTAHNYGQHSLPVYHFLCAVQHQGKHALKIDWGGWAEGMTFLPRLSYKNIILSPATWRFSEEDVKHILESEDKYEKLAEFCERWKLPPTVAITRADNQLVCHMEKREYQEIFLQEMKVQKSIHLTEWFHFEGNSSPNSFTNQIVLPLYHLPAVGAKAKPKEGGAAAASVFQRSFFPGSVWLYMKIYCGAHVSDRILAETVKRGVDKLVAAGDISQYFFVRYADPHYHVRLRLHLQEREGSFTRALDCLTTALATFTRQRLVWKVQLDTYVREVERYSAALMVLSERIFYHDSALFLAANEQVVLDEEEDSRLLFALQNVAAWLDTFQLDLGEKLTFVQAVAASLGAEFHQELRVELDQKYRSLRKKLLQQESSTILGRLLALRRDRVVNEIKAANFKDEKALQGNLSSYIHMSMNRWFKSDQRLQEYVVYYFLQKFYTEKSKRARTCNHTE</sequence>
<dbReference type="STRING" id="709015.GCA_000472485_01977"/>
<dbReference type="InterPro" id="IPR023809">
    <property type="entry name" value="Thiopep_bacteriocin_synth_dom"/>
</dbReference>
<dbReference type="Proteomes" id="UP000266292">
    <property type="component" value="Chromosome"/>
</dbReference>
<keyword evidence="4" id="KW-1185">Reference proteome</keyword>
<accession>A0A1X9YS70</accession>
<organism evidence="3 4">
    <name type="scientific">Pontibacter actiniarum</name>
    <dbReference type="NCBI Taxonomy" id="323450"/>
    <lineage>
        <taxon>Bacteria</taxon>
        <taxon>Pseudomonadati</taxon>
        <taxon>Bacteroidota</taxon>
        <taxon>Cytophagia</taxon>
        <taxon>Cytophagales</taxon>
        <taxon>Hymenobacteraceae</taxon>
        <taxon>Pontibacter</taxon>
    </lineage>
</organism>
<protein>
    <recommendedName>
        <fullName evidence="5">Lantibiotic dehydratase</fullName>
    </recommendedName>
</protein>
<dbReference type="KEGG" id="pact:CA264_09795"/>
<dbReference type="AlphaFoldDB" id="A0A1X9YS70"/>
<feature type="domain" description="Lantibiotic dehydratase N-terminal" evidence="1">
    <location>
        <begin position="40"/>
        <end position="692"/>
    </location>
</feature>
<dbReference type="NCBIfam" id="TIGR03891">
    <property type="entry name" value="thiopep_ocin"/>
    <property type="match status" value="1"/>
</dbReference>
<dbReference type="OrthoDB" id="1273722at2"/>
<dbReference type="InterPro" id="IPR006827">
    <property type="entry name" value="Lant_deHydtase_N"/>
</dbReference>
<evidence type="ECO:0008006" key="5">
    <source>
        <dbReference type="Google" id="ProtNLM"/>
    </source>
</evidence>
<reference evidence="4" key="1">
    <citation type="submission" date="2017-05" db="EMBL/GenBank/DDBJ databases">
        <authorList>
            <person name="Ray J."/>
            <person name="Price M."/>
            <person name="Deutschbauer A."/>
        </authorList>
    </citation>
    <scope>NUCLEOTIDE SEQUENCE [LARGE SCALE GENOMIC DNA]</scope>
    <source>
        <strain evidence="4">DSM 19842</strain>
    </source>
</reference>
<evidence type="ECO:0000313" key="3">
    <source>
        <dbReference type="EMBL" id="ARS35708.1"/>
    </source>
</evidence>
<evidence type="ECO:0000259" key="1">
    <source>
        <dbReference type="Pfam" id="PF04738"/>
    </source>
</evidence>
<dbReference type="EMBL" id="CP021235">
    <property type="protein sequence ID" value="ARS35708.1"/>
    <property type="molecule type" value="Genomic_DNA"/>
</dbReference>
<dbReference type="Pfam" id="PF04738">
    <property type="entry name" value="Lant_dehydr_N"/>
    <property type="match status" value="1"/>
</dbReference>
<dbReference type="RefSeq" id="WP_025606750.1">
    <property type="nucleotide sequence ID" value="NZ_CP021235.1"/>
</dbReference>
<gene>
    <name evidence="3" type="ORF">CA264_09795</name>
</gene>
<dbReference type="Pfam" id="PF14028">
    <property type="entry name" value="Lant_dehydr_C"/>
    <property type="match status" value="1"/>
</dbReference>
<name>A0A1X9YS70_9BACT</name>